<proteinExistence type="predicted"/>
<sequence length="215" mass="24505">MKPTLIYANDPLCGWCYGFHPIMKRLHNRFNDDLNLKVIPGGLATGENAQKIAEGYDYILNALERVEDTTGIEFGKNFKLLAEEGSYYYDSEPSCRIQNVVNELNPDKSLEFAGSLHQAIFVDGDNLNEWETFETLLEGHSVDISKARQLYESDEIKIQTEENFEWCAKNGATAFPTLLLQIGDEIGVMSRGYRPYDILESHLHHLLNNIKKVQD</sequence>
<keyword evidence="3" id="KW-1185">Reference proteome</keyword>
<dbReference type="Proteomes" id="UP001165366">
    <property type="component" value="Unassembled WGS sequence"/>
</dbReference>
<dbReference type="EMBL" id="JAKLWS010000004">
    <property type="protein sequence ID" value="MCG2587890.1"/>
    <property type="molecule type" value="Genomic_DNA"/>
</dbReference>
<gene>
    <name evidence="2" type="ORF">L6773_04900</name>
</gene>
<reference evidence="2" key="2">
    <citation type="submission" date="2024-05" db="EMBL/GenBank/DDBJ databases">
        <title>Rhodohalobacter halophilus gen. nov., sp. nov., a moderately halophilic member of the family Balneolaceae.</title>
        <authorList>
            <person name="Xia J."/>
        </authorList>
    </citation>
    <scope>NUCLEOTIDE SEQUENCE</scope>
    <source>
        <strain evidence="2">WB101</strain>
    </source>
</reference>
<evidence type="ECO:0000313" key="3">
    <source>
        <dbReference type="Proteomes" id="UP001165366"/>
    </source>
</evidence>
<reference evidence="2" key="1">
    <citation type="submission" date="2022-01" db="EMBL/GenBank/DDBJ databases">
        <authorList>
            <person name="Wang Y."/>
        </authorList>
    </citation>
    <scope>NUCLEOTIDE SEQUENCE</scope>
    <source>
        <strain evidence="2">WB101</strain>
    </source>
</reference>
<dbReference type="CDD" id="cd03025">
    <property type="entry name" value="DsbA_FrnE_like"/>
    <property type="match status" value="1"/>
</dbReference>
<organism evidence="2 3">
    <name type="scientific">Rhodohalobacter sulfatireducens</name>
    <dbReference type="NCBI Taxonomy" id="2911366"/>
    <lineage>
        <taxon>Bacteria</taxon>
        <taxon>Pseudomonadati</taxon>
        <taxon>Balneolota</taxon>
        <taxon>Balneolia</taxon>
        <taxon>Balneolales</taxon>
        <taxon>Balneolaceae</taxon>
        <taxon>Rhodohalobacter</taxon>
    </lineage>
</organism>
<feature type="domain" description="DSBA-like thioredoxin" evidence="1">
    <location>
        <begin position="10"/>
        <end position="203"/>
    </location>
</feature>
<accession>A0ABS9KAK8</accession>
<dbReference type="Gene3D" id="3.40.30.10">
    <property type="entry name" value="Glutaredoxin"/>
    <property type="match status" value="1"/>
</dbReference>
<dbReference type="Pfam" id="PF01323">
    <property type="entry name" value="DSBA"/>
    <property type="match status" value="1"/>
</dbReference>
<dbReference type="SUPFAM" id="SSF52833">
    <property type="entry name" value="Thioredoxin-like"/>
    <property type="match status" value="1"/>
</dbReference>
<dbReference type="RefSeq" id="WP_237852733.1">
    <property type="nucleotide sequence ID" value="NZ_JAKLWS010000004.1"/>
</dbReference>
<protein>
    <submittedName>
        <fullName evidence="2">DsbA family protein</fullName>
    </submittedName>
</protein>
<evidence type="ECO:0000313" key="2">
    <source>
        <dbReference type="EMBL" id="MCG2587890.1"/>
    </source>
</evidence>
<dbReference type="Gene3D" id="1.10.472.60">
    <property type="entry name" value="putative protein disulfide isomerase domain"/>
    <property type="match status" value="1"/>
</dbReference>
<evidence type="ECO:0000259" key="1">
    <source>
        <dbReference type="Pfam" id="PF01323"/>
    </source>
</evidence>
<comment type="caution">
    <text evidence="2">The sequence shown here is derived from an EMBL/GenBank/DDBJ whole genome shotgun (WGS) entry which is preliminary data.</text>
</comment>
<dbReference type="InterPro" id="IPR036249">
    <property type="entry name" value="Thioredoxin-like_sf"/>
</dbReference>
<dbReference type="InterPro" id="IPR001853">
    <property type="entry name" value="DSBA-like_thioredoxin_dom"/>
</dbReference>
<name>A0ABS9KAK8_9BACT</name>